<dbReference type="RefSeq" id="XP_020113674.1">
    <property type="nucleotide sequence ID" value="XM_020258085.1"/>
</dbReference>
<evidence type="ECO:0000313" key="10">
    <source>
        <dbReference type="RefSeq" id="XP_020113681.1"/>
    </source>
</evidence>
<dbReference type="RefSeq" id="XP_020113677.1">
    <property type="nucleotide sequence ID" value="XM_020258088.1"/>
</dbReference>
<dbReference type="InterPro" id="IPR005519">
    <property type="entry name" value="Acid_phosphat_B-like"/>
</dbReference>
<dbReference type="InterPro" id="IPR023214">
    <property type="entry name" value="HAD_sf"/>
</dbReference>
<dbReference type="Pfam" id="PF03767">
    <property type="entry name" value="Acid_phosphat_B"/>
    <property type="match status" value="1"/>
</dbReference>
<keyword evidence="2" id="KW-1185">Reference proteome</keyword>
<evidence type="ECO:0000313" key="6">
    <source>
        <dbReference type="RefSeq" id="XP_020113677.1"/>
    </source>
</evidence>
<dbReference type="RefSeq" id="XP_020113679.1">
    <property type="nucleotide sequence ID" value="XM_020258090.1"/>
</dbReference>
<proteinExistence type="predicted"/>
<evidence type="ECO:0000256" key="1">
    <source>
        <dbReference type="SAM" id="Phobius"/>
    </source>
</evidence>
<dbReference type="AlphaFoldDB" id="A0A6P5H0X2"/>
<dbReference type="RefSeq" id="XP_020113682.1">
    <property type="nucleotide sequence ID" value="XM_020258093.1"/>
</dbReference>
<dbReference type="RefSeq" id="XP_020113676.1">
    <property type="nucleotide sequence ID" value="XM_020258087.1"/>
</dbReference>
<keyword evidence="1" id="KW-0472">Membrane</keyword>
<dbReference type="RefSeq" id="XP_020113678.1">
    <property type="nucleotide sequence ID" value="XM_020258089.1"/>
</dbReference>
<name>A0A6P5H0X2_ANACO</name>
<dbReference type="OrthoDB" id="1900337at2759"/>
<reference evidence="2" key="1">
    <citation type="journal article" date="2015" name="Nat. Genet.">
        <title>The pineapple genome and the evolution of CAM photosynthesis.</title>
        <authorList>
            <person name="Ming R."/>
            <person name="VanBuren R."/>
            <person name="Wai C.M."/>
            <person name="Tang H."/>
            <person name="Schatz M.C."/>
            <person name="Bowers J.E."/>
            <person name="Lyons E."/>
            <person name="Wang M.L."/>
            <person name="Chen J."/>
            <person name="Biggers E."/>
            <person name="Zhang J."/>
            <person name="Huang L."/>
            <person name="Zhang L."/>
            <person name="Miao W."/>
            <person name="Zhang J."/>
            <person name="Ye Z."/>
            <person name="Miao C."/>
            <person name="Lin Z."/>
            <person name="Wang H."/>
            <person name="Zhou H."/>
            <person name="Yim W.C."/>
            <person name="Priest H.D."/>
            <person name="Zheng C."/>
            <person name="Woodhouse M."/>
            <person name="Edger P.P."/>
            <person name="Guyot R."/>
            <person name="Guo H.B."/>
            <person name="Guo H."/>
            <person name="Zheng G."/>
            <person name="Singh R."/>
            <person name="Sharma A."/>
            <person name="Min X."/>
            <person name="Zheng Y."/>
            <person name="Lee H."/>
            <person name="Gurtowski J."/>
            <person name="Sedlazeck F.J."/>
            <person name="Harkess A."/>
            <person name="McKain M.R."/>
            <person name="Liao Z."/>
            <person name="Fang J."/>
            <person name="Liu J."/>
            <person name="Zhang X."/>
            <person name="Zhang Q."/>
            <person name="Hu W."/>
            <person name="Qin Y."/>
            <person name="Wang K."/>
            <person name="Chen L.Y."/>
            <person name="Shirley N."/>
            <person name="Lin Y.R."/>
            <person name="Liu L.Y."/>
            <person name="Hernandez A.G."/>
            <person name="Wright C.L."/>
            <person name="Bulone V."/>
            <person name="Tuskan G.A."/>
            <person name="Heath K."/>
            <person name="Zee F."/>
            <person name="Moore P.H."/>
            <person name="Sunkar R."/>
            <person name="Leebens-Mack J.H."/>
            <person name="Mockler T."/>
            <person name="Bennetzen J.L."/>
            <person name="Freeling M."/>
            <person name="Sankoff D."/>
            <person name="Paterson A.H."/>
            <person name="Zhu X."/>
            <person name="Yang X."/>
            <person name="Smith J.A."/>
            <person name="Cushman J.C."/>
            <person name="Paull R.E."/>
            <person name="Yu Q."/>
        </authorList>
    </citation>
    <scope>NUCLEOTIDE SEQUENCE [LARGE SCALE GENOMIC DNA]</scope>
    <source>
        <strain evidence="2">cv. F153</strain>
    </source>
</reference>
<dbReference type="PANTHER" id="PTHR31284">
    <property type="entry name" value="ACID PHOSPHATASE-LIKE PROTEIN"/>
    <property type="match status" value="1"/>
</dbReference>
<reference evidence="3 4" key="2">
    <citation type="submission" date="2025-04" db="UniProtKB">
        <authorList>
            <consortium name="RefSeq"/>
        </authorList>
    </citation>
    <scope>IDENTIFICATION</scope>
    <source>
        <tissue evidence="3 4">Leaf</tissue>
    </source>
</reference>
<keyword evidence="1" id="KW-1133">Transmembrane helix</keyword>
<dbReference type="PANTHER" id="PTHR31284:SF22">
    <property type="entry name" value="ACID PHOSPHATASE"/>
    <property type="match status" value="1"/>
</dbReference>
<evidence type="ECO:0000313" key="7">
    <source>
        <dbReference type="RefSeq" id="XP_020113678.1"/>
    </source>
</evidence>
<dbReference type="RefSeq" id="XP_020113681.1">
    <property type="nucleotide sequence ID" value="XM_020258092.1"/>
</dbReference>
<dbReference type="Proteomes" id="UP000515123">
    <property type="component" value="Linkage group 23"/>
</dbReference>
<organism evidence="8">
    <name type="scientific">Ananas comosus</name>
    <name type="common">Pineapple</name>
    <name type="synonym">Ananas ananas</name>
    <dbReference type="NCBI Taxonomy" id="4615"/>
    <lineage>
        <taxon>Eukaryota</taxon>
        <taxon>Viridiplantae</taxon>
        <taxon>Streptophyta</taxon>
        <taxon>Embryophyta</taxon>
        <taxon>Tracheophyta</taxon>
        <taxon>Spermatophyta</taxon>
        <taxon>Magnoliopsida</taxon>
        <taxon>Liliopsida</taxon>
        <taxon>Poales</taxon>
        <taxon>Bromeliaceae</taxon>
        <taxon>Bromelioideae</taxon>
        <taxon>Ananas</taxon>
    </lineage>
</organism>
<evidence type="ECO:0000313" key="2">
    <source>
        <dbReference type="Proteomes" id="UP000515123"/>
    </source>
</evidence>
<sequence>MPSFNEQPESGDSSHSLISGGLSDMGGHYVMESGVYMSSYAATIFITALLTIGVLLLAVLVALTVMLESCQRTNSGAYKQSVTNDQYDYCKIIAFHAELNNSEEDETPTFCKEIALNYFSQVQFTQDLNLTVHLAESYFSVLKPNEDGLDAILMDIDDLILEEVATNNSSTQQWNKQVDELKHSAQLIVFRFLMKLQASGWSLHFFTRKPSWNSDTIIETLKFAGYEKWSSLVMRSDEELQLENWEYISGRRMQLQDQGYRIASVISCRMDAFQGPYLGKRNFKLARPMFHIL</sequence>
<protein>
    <submittedName>
        <fullName evidence="3 4">Uncharacterized protein At2g39920</fullName>
    </submittedName>
</protein>
<gene>
    <name evidence="3 4 5 6 7 8 9 10 11" type="primary">LOC109727887</name>
</gene>
<evidence type="ECO:0000313" key="9">
    <source>
        <dbReference type="RefSeq" id="XP_020113680.1"/>
    </source>
</evidence>
<evidence type="ECO:0000313" key="5">
    <source>
        <dbReference type="RefSeq" id="XP_020113676.1"/>
    </source>
</evidence>
<feature type="transmembrane region" description="Helical" evidence="1">
    <location>
        <begin position="40"/>
        <end position="65"/>
    </location>
</feature>
<evidence type="ECO:0000313" key="3">
    <source>
        <dbReference type="RefSeq" id="XP_020113674.1"/>
    </source>
</evidence>
<dbReference type="Gene3D" id="3.40.50.1000">
    <property type="entry name" value="HAD superfamily/HAD-like"/>
    <property type="match status" value="1"/>
</dbReference>
<dbReference type="RefSeq" id="XP_020113675.1">
    <property type="nucleotide sequence ID" value="XM_020258086.1"/>
</dbReference>
<accession>A0A6P5H0X2</accession>
<dbReference type="RefSeq" id="XP_020113680.1">
    <property type="nucleotide sequence ID" value="XM_020258091.1"/>
</dbReference>
<keyword evidence="1" id="KW-0812">Transmembrane</keyword>
<dbReference type="GeneID" id="109727887"/>
<evidence type="ECO:0000313" key="8">
    <source>
        <dbReference type="RefSeq" id="XP_020113679.1"/>
    </source>
</evidence>
<evidence type="ECO:0000313" key="11">
    <source>
        <dbReference type="RefSeq" id="XP_020113682.1"/>
    </source>
</evidence>
<evidence type="ECO:0000313" key="4">
    <source>
        <dbReference type="RefSeq" id="XP_020113675.1"/>
    </source>
</evidence>